<dbReference type="RefSeq" id="YP_009168419.1">
    <property type="nucleotide sequence ID" value="NC_027988.2"/>
</dbReference>
<reference evidence="1 2" key="1">
    <citation type="journal article" date="2015" name="Genome Announc.">
        <title>Complete Genome Sequence of Citrobacter Phage CVT22 Isolated from the Gut of the Formosan Subterranean Termite, Coptotermes formosanus Shiraki.</title>
        <authorList>
            <person name="Tikhe C.V."/>
            <person name="Martin T.M."/>
            <person name="Gissendanner C.R."/>
            <person name="Husseneder C."/>
        </authorList>
    </citation>
    <scope>NUCLEOTIDE SEQUENCE [LARGE SCALE GENOMIC DNA]</scope>
</reference>
<proteinExistence type="predicted"/>
<keyword evidence="1" id="KW-0540">Nuclease</keyword>
<dbReference type="InterPro" id="IPR036279">
    <property type="entry name" value="5-3_exonuclease_C_sf"/>
</dbReference>
<accession>A0A0R6CPV6</accession>
<dbReference type="GO" id="GO:0004527">
    <property type="term" value="F:exonuclease activity"/>
    <property type="evidence" value="ECO:0007669"/>
    <property type="project" value="UniProtKB-KW"/>
</dbReference>
<sequence length="264" mass="30003">MTMTALIDADILAYEIGFAAQKKIDNEIFPIPVEEVNQLVDNKIKEICAAVYATEPPKLFLTGKGNFRHNIAKQQEYKGGRKAVKPFHWSYIRHYMVATWGAVVVDGMEADDALAIEQMKHLKDRNTIICSRDKDLRQIPGYTYTWECGKQGSFGPEWVDDIGWLKLKGPKKVIGTGLKFFYSQVLTGDSTDTYGGLPGCGPIRAFAILNECKTDEEMYNVVLEAYTFKYGEEAEERLLEQGRLAWMVRSLREDGTPVLWREEV</sequence>
<keyword evidence="1" id="KW-0378">Hydrolase</keyword>
<dbReference type="GeneID" id="26040362"/>
<name>A0A0R6CPV6_9CAUD</name>
<dbReference type="OrthoDB" id="6588at10239"/>
<evidence type="ECO:0000313" key="1">
    <source>
        <dbReference type="EMBL" id="AJT60740.1"/>
    </source>
</evidence>
<dbReference type="Gene3D" id="3.40.50.1010">
    <property type="entry name" value="5'-nuclease"/>
    <property type="match status" value="1"/>
</dbReference>
<keyword evidence="1" id="KW-0269">Exonuclease</keyword>
<dbReference type="Gene3D" id="1.10.150.20">
    <property type="entry name" value="5' to 3' exonuclease, C-terminal subdomain"/>
    <property type="match status" value="1"/>
</dbReference>
<dbReference type="Proteomes" id="UP000202282">
    <property type="component" value="Segment"/>
</dbReference>
<dbReference type="EMBL" id="KP774835">
    <property type="protein sequence ID" value="AJT60740.1"/>
    <property type="molecule type" value="Genomic_DNA"/>
</dbReference>
<keyword evidence="2" id="KW-1185">Reference proteome</keyword>
<dbReference type="SUPFAM" id="SSF47807">
    <property type="entry name" value="5' to 3' exonuclease, C-terminal subdomain"/>
    <property type="match status" value="1"/>
</dbReference>
<evidence type="ECO:0000313" key="2">
    <source>
        <dbReference type="Proteomes" id="UP000202282"/>
    </source>
</evidence>
<organism evidence="1 2">
    <name type="scientific">Citrobacter phage CVT22</name>
    <dbReference type="NCBI Taxonomy" id="1622234"/>
    <lineage>
        <taxon>Viruses</taxon>
        <taxon>Duplodnaviria</taxon>
        <taxon>Heunggongvirae</taxon>
        <taxon>Uroviricota</taxon>
        <taxon>Caudoviricetes</taxon>
        <taxon>Zobellviridae</taxon>
        <taxon>Citrovirus</taxon>
        <taxon>Citrovirus coptotermitis</taxon>
    </lineage>
</organism>
<dbReference type="SUPFAM" id="SSF88723">
    <property type="entry name" value="PIN domain-like"/>
    <property type="match status" value="1"/>
</dbReference>
<protein>
    <submittedName>
        <fullName evidence="1">Exonuclease</fullName>
    </submittedName>
</protein>
<dbReference type="KEGG" id="vg:26040362"/>
<dbReference type="InterPro" id="IPR029060">
    <property type="entry name" value="PIN-like_dom_sf"/>
</dbReference>